<organism evidence="1 2">
    <name type="scientific">Galerina marginata (strain CBS 339.88)</name>
    <dbReference type="NCBI Taxonomy" id="685588"/>
    <lineage>
        <taxon>Eukaryota</taxon>
        <taxon>Fungi</taxon>
        <taxon>Dikarya</taxon>
        <taxon>Basidiomycota</taxon>
        <taxon>Agaricomycotina</taxon>
        <taxon>Agaricomycetes</taxon>
        <taxon>Agaricomycetidae</taxon>
        <taxon>Agaricales</taxon>
        <taxon>Agaricineae</taxon>
        <taxon>Strophariaceae</taxon>
        <taxon>Galerina</taxon>
    </lineage>
</organism>
<sequence length="184" mass="21029">MRSSTVTTPEEVRPVWRHAEAQRAPPVGNRSLQNVWEDNNIEHMSGERRTLRRRMVPRIYEGRNRKQGFFLSKNWRCRVRWSREGRSNSKHGPSEGLKEAKWTLGLLPGCFALPAPPPESRVLDYVIPFPPIKSDFGSEGYTGDWAIIEVGPRAMSPILVPATQELNSSYESPKLQCPFLRLCS</sequence>
<reference evidence="2" key="1">
    <citation type="journal article" date="2014" name="Proc. Natl. Acad. Sci. U.S.A.">
        <title>Extensive sampling of basidiomycete genomes demonstrates inadequacy of the white-rot/brown-rot paradigm for wood decay fungi.</title>
        <authorList>
            <person name="Riley R."/>
            <person name="Salamov A.A."/>
            <person name="Brown D.W."/>
            <person name="Nagy L.G."/>
            <person name="Floudas D."/>
            <person name="Held B.W."/>
            <person name="Levasseur A."/>
            <person name="Lombard V."/>
            <person name="Morin E."/>
            <person name="Otillar R."/>
            <person name="Lindquist E.A."/>
            <person name="Sun H."/>
            <person name="LaButti K.M."/>
            <person name="Schmutz J."/>
            <person name="Jabbour D."/>
            <person name="Luo H."/>
            <person name="Baker S.E."/>
            <person name="Pisabarro A.G."/>
            <person name="Walton J.D."/>
            <person name="Blanchette R.A."/>
            <person name="Henrissat B."/>
            <person name="Martin F."/>
            <person name="Cullen D."/>
            <person name="Hibbett D.S."/>
            <person name="Grigoriev I.V."/>
        </authorList>
    </citation>
    <scope>NUCLEOTIDE SEQUENCE [LARGE SCALE GENOMIC DNA]</scope>
    <source>
        <strain evidence="2">CBS 339.88</strain>
    </source>
</reference>
<name>A0A067STR0_GALM3</name>
<keyword evidence="2" id="KW-1185">Reference proteome</keyword>
<accession>A0A067STR0</accession>
<dbReference type="Proteomes" id="UP000027222">
    <property type="component" value="Unassembled WGS sequence"/>
</dbReference>
<evidence type="ECO:0000313" key="2">
    <source>
        <dbReference type="Proteomes" id="UP000027222"/>
    </source>
</evidence>
<gene>
    <name evidence="1" type="ORF">GALMADRAFT_250164</name>
</gene>
<protein>
    <submittedName>
        <fullName evidence="1">Uncharacterized protein</fullName>
    </submittedName>
</protein>
<dbReference type="EMBL" id="KL142383">
    <property type="protein sequence ID" value="KDR74325.1"/>
    <property type="molecule type" value="Genomic_DNA"/>
</dbReference>
<proteinExistence type="predicted"/>
<evidence type="ECO:0000313" key="1">
    <source>
        <dbReference type="EMBL" id="KDR74325.1"/>
    </source>
</evidence>
<dbReference type="HOGENOM" id="CLU_1468244_0_0_1"/>
<dbReference type="AlphaFoldDB" id="A0A067STR0"/>